<evidence type="ECO:0000313" key="7">
    <source>
        <dbReference type="Proteomes" id="UP000729357"/>
    </source>
</evidence>
<dbReference type="Pfam" id="PF10348">
    <property type="entry name" value="DUF2427"/>
    <property type="match status" value="1"/>
</dbReference>
<feature type="transmembrane region" description="Helical" evidence="2">
    <location>
        <begin position="326"/>
        <end position="343"/>
    </location>
</feature>
<reference evidence="6" key="2">
    <citation type="submission" date="2021-08" db="EMBL/GenBank/DDBJ databases">
        <authorList>
            <person name="Gostincar C."/>
            <person name="Sun X."/>
            <person name="Song Z."/>
            <person name="Gunde-Cimerman N."/>
        </authorList>
    </citation>
    <scope>NUCLEOTIDE SEQUENCE</scope>
    <source>
        <strain evidence="6">EXF-9298</strain>
    </source>
</reference>
<keyword evidence="2" id="KW-1133">Transmembrane helix</keyword>
<evidence type="ECO:0000313" key="6">
    <source>
        <dbReference type="EMBL" id="KAG9984230.1"/>
    </source>
</evidence>
<keyword evidence="2" id="KW-0472">Membrane</keyword>
<dbReference type="InterPro" id="IPR018827">
    <property type="entry name" value="YTP1_C"/>
</dbReference>
<accession>A0A9P8FVJ6</accession>
<reference evidence="6" key="1">
    <citation type="journal article" date="2021" name="J Fungi (Basel)">
        <title>Virulence traits and population genomics of the black yeast Aureobasidium melanogenum.</title>
        <authorList>
            <person name="Cernosa A."/>
            <person name="Sun X."/>
            <person name="Gostincar C."/>
            <person name="Fang C."/>
            <person name="Gunde-Cimerman N."/>
            <person name="Song Z."/>
        </authorList>
    </citation>
    <scope>NUCLEOTIDE SEQUENCE</scope>
    <source>
        <strain evidence="6">EXF-9298</strain>
    </source>
</reference>
<dbReference type="Pfam" id="PF10355">
    <property type="entry name" value="Ytp1"/>
    <property type="match status" value="1"/>
</dbReference>
<feature type="transmembrane region" description="Helical" evidence="2">
    <location>
        <begin position="377"/>
        <end position="396"/>
    </location>
</feature>
<comment type="caution">
    <text evidence="6">The sequence shown here is derived from an EMBL/GenBank/DDBJ whole genome shotgun (WGS) entry which is preliminary data.</text>
</comment>
<keyword evidence="3" id="KW-0732">Signal</keyword>
<organism evidence="6 7">
    <name type="scientific">Aureobasidium melanogenum</name>
    <name type="common">Aureobasidium pullulans var. melanogenum</name>
    <dbReference type="NCBI Taxonomy" id="46634"/>
    <lineage>
        <taxon>Eukaryota</taxon>
        <taxon>Fungi</taxon>
        <taxon>Dikarya</taxon>
        <taxon>Ascomycota</taxon>
        <taxon>Pezizomycotina</taxon>
        <taxon>Dothideomycetes</taxon>
        <taxon>Dothideomycetidae</taxon>
        <taxon>Dothideales</taxon>
        <taxon>Saccotheciaceae</taxon>
        <taxon>Aureobasidium</taxon>
    </lineage>
</organism>
<feature type="transmembrane region" description="Helical" evidence="2">
    <location>
        <begin position="213"/>
        <end position="234"/>
    </location>
</feature>
<feature type="non-terminal residue" evidence="6">
    <location>
        <position position="1"/>
    </location>
</feature>
<feature type="transmembrane region" description="Helical" evidence="2">
    <location>
        <begin position="448"/>
        <end position="466"/>
    </location>
</feature>
<proteinExistence type="predicted"/>
<dbReference type="InterPro" id="IPR018825">
    <property type="entry name" value="DUF2427"/>
</dbReference>
<dbReference type="PANTHER" id="PTHR31685">
    <property type="entry name" value="INTEGRAL MEMBRANE PROTEIN (AFU_ORTHOLOGUE AFUA_6G12730)-RELATED"/>
    <property type="match status" value="1"/>
</dbReference>
<feature type="domain" description="Protein YTP1-like C-terminal" evidence="5">
    <location>
        <begin position="222"/>
        <end position="507"/>
    </location>
</feature>
<feature type="chain" id="PRO_5040385523" description="Integral membrane protein" evidence="3">
    <location>
        <begin position="33"/>
        <end position="530"/>
    </location>
</feature>
<keyword evidence="7" id="KW-1185">Reference proteome</keyword>
<evidence type="ECO:0000259" key="4">
    <source>
        <dbReference type="Pfam" id="PF10348"/>
    </source>
</evidence>
<evidence type="ECO:0000256" key="2">
    <source>
        <dbReference type="SAM" id="Phobius"/>
    </source>
</evidence>
<feature type="compositionally biased region" description="Basic residues" evidence="1">
    <location>
        <begin position="368"/>
        <end position="377"/>
    </location>
</feature>
<feature type="region of interest" description="Disordered" evidence="1">
    <location>
        <begin position="362"/>
        <end position="383"/>
    </location>
</feature>
<feature type="transmembrane region" description="Helical" evidence="2">
    <location>
        <begin position="246"/>
        <end position="266"/>
    </location>
</feature>
<feature type="transmembrane region" description="Helical" evidence="2">
    <location>
        <begin position="67"/>
        <end position="90"/>
    </location>
</feature>
<evidence type="ECO:0008006" key="8">
    <source>
        <dbReference type="Google" id="ProtNLM"/>
    </source>
</evidence>
<dbReference type="Proteomes" id="UP000729357">
    <property type="component" value="Unassembled WGS sequence"/>
</dbReference>
<dbReference type="EMBL" id="JAHFXS010000517">
    <property type="protein sequence ID" value="KAG9984230.1"/>
    <property type="molecule type" value="Genomic_DNA"/>
</dbReference>
<gene>
    <name evidence="6" type="ORF">KCU98_g5561</name>
</gene>
<feature type="signal peptide" evidence="3">
    <location>
        <begin position="1"/>
        <end position="32"/>
    </location>
</feature>
<name>A0A9P8FVJ6_AURME</name>
<dbReference type="AlphaFoldDB" id="A0A9P8FVJ6"/>
<feature type="transmembrane region" description="Helical" evidence="2">
    <location>
        <begin position="416"/>
        <end position="436"/>
    </location>
</feature>
<evidence type="ECO:0000256" key="1">
    <source>
        <dbReference type="SAM" id="MobiDB-lite"/>
    </source>
</evidence>
<feature type="transmembrane region" description="Helical" evidence="2">
    <location>
        <begin position="486"/>
        <end position="506"/>
    </location>
</feature>
<evidence type="ECO:0000256" key="3">
    <source>
        <dbReference type="SAM" id="SignalP"/>
    </source>
</evidence>
<feature type="transmembrane region" description="Helical" evidence="2">
    <location>
        <begin position="97"/>
        <end position="117"/>
    </location>
</feature>
<evidence type="ECO:0000259" key="5">
    <source>
        <dbReference type="Pfam" id="PF10355"/>
    </source>
</evidence>
<dbReference type="PANTHER" id="PTHR31685:SF3">
    <property type="entry name" value="INTEGRAL MEMBRANE PROTEIN (AFU_ORTHOLOGUE AFUA_6G12730)"/>
    <property type="match status" value="1"/>
</dbReference>
<feature type="domain" description="DUF2427" evidence="4">
    <location>
        <begin position="55"/>
        <end position="150"/>
    </location>
</feature>
<keyword evidence="2" id="KW-0812">Transmembrane</keyword>
<sequence length="530" mass="58484">MYRTCHSNGNLSLEMLMALIIVAALLLPGALAHDSEHGPHGSLQDTYANDTAVLDTYFAQVEHAGIMYGHIITMTIAWVIVLPIAVMLSLADSRSKLLAQFVFLSMNALGVALAISYNALTPDLYPNNAHRKIGWVITLIANTDICISCLNDTEVESLSGHEQVHIDESCTNADHEEEDSLLLAIDSHPRCSFQITGFFSLTYWEYLDIISRIMNHIILPSAFIAITTGIVAYGRFFEGHTMFGGLAHWIKGGVFVWLGLFTLGRWCGSFADWGWAWNICPTRDETWRPSAEFVESALICFYGCTNIFLEHISGWGGRWTSRDLEHVAISVLFIGGGALGILIESSWIKQLLNTTIHHKALNSSHTKSERKRQRHSPGSHSSSLNPIPALVILLLGVTMSSHEQATMMGTMLHTQWGNLLSCAALARVLTYVILYLKPPTSIFPSRIPTELLTAFGLISGGIILMASSDDTIEGMIHYRLDAMFMYTVTMGLVGLLMAWEVTLLALKGWAVRNECRKVAQSSATAIPDQL</sequence>
<protein>
    <recommendedName>
        <fullName evidence="8">Integral membrane protein</fullName>
    </recommendedName>
</protein>